<evidence type="ECO:0000313" key="8">
    <source>
        <dbReference type="Proteomes" id="UP000678393"/>
    </source>
</evidence>
<keyword evidence="1" id="KW-0479">Metal-binding</keyword>
<feature type="domain" description="C2H2-type" evidence="6">
    <location>
        <begin position="565"/>
        <end position="594"/>
    </location>
</feature>
<dbReference type="PROSITE" id="PS50157">
    <property type="entry name" value="ZINC_FINGER_C2H2_2"/>
    <property type="match status" value="3"/>
</dbReference>
<protein>
    <recommendedName>
        <fullName evidence="6">C2H2-type domain-containing protein</fullName>
    </recommendedName>
</protein>
<dbReference type="FunFam" id="3.30.160.60:FF:000007">
    <property type="entry name" value="Basic krueppel-like factor 3"/>
    <property type="match status" value="1"/>
</dbReference>
<dbReference type="GO" id="GO:0000981">
    <property type="term" value="F:DNA-binding transcription factor activity, RNA polymerase II-specific"/>
    <property type="evidence" value="ECO:0007669"/>
    <property type="project" value="TreeGrafter"/>
</dbReference>
<name>A0A8S3ZK36_9EUPU</name>
<dbReference type="AlphaFoldDB" id="A0A8S3ZK36"/>
<dbReference type="PANTHER" id="PTHR23235:SF164">
    <property type="entry name" value="C2H2-TYPE DOMAIN-CONTAINING PROTEIN"/>
    <property type="match status" value="1"/>
</dbReference>
<gene>
    <name evidence="7" type="ORF">CUNI_LOCUS13154</name>
</gene>
<dbReference type="GO" id="GO:0000978">
    <property type="term" value="F:RNA polymerase II cis-regulatory region sequence-specific DNA binding"/>
    <property type="evidence" value="ECO:0007669"/>
    <property type="project" value="TreeGrafter"/>
</dbReference>
<feature type="region of interest" description="Disordered" evidence="5">
    <location>
        <begin position="664"/>
        <end position="687"/>
    </location>
</feature>
<feature type="domain" description="C2H2-type" evidence="6">
    <location>
        <begin position="595"/>
        <end position="624"/>
    </location>
</feature>
<dbReference type="Proteomes" id="UP000678393">
    <property type="component" value="Unassembled WGS sequence"/>
</dbReference>
<keyword evidence="8" id="KW-1185">Reference proteome</keyword>
<feature type="compositionally biased region" description="Acidic residues" evidence="5">
    <location>
        <begin position="273"/>
        <end position="293"/>
    </location>
</feature>
<accession>A0A8S3ZK36</accession>
<comment type="caution">
    <text evidence="7">The sequence shown here is derived from an EMBL/GenBank/DDBJ whole genome shotgun (WGS) entry which is preliminary data.</text>
</comment>
<dbReference type="GO" id="GO:0008270">
    <property type="term" value="F:zinc ion binding"/>
    <property type="evidence" value="ECO:0007669"/>
    <property type="project" value="UniProtKB-KW"/>
</dbReference>
<dbReference type="OrthoDB" id="4748970at2759"/>
<feature type="region of interest" description="Disordered" evidence="5">
    <location>
        <begin position="256"/>
        <end position="324"/>
    </location>
</feature>
<dbReference type="InterPro" id="IPR013087">
    <property type="entry name" value="Znf_C2H2_type"/>
</dbReference>
<feature type="domain" description="C2H2-type" evidence="6">
    <location>
        <begin position="625"/>
        <end position="652"/>
    </location>
</feature>
<dbReference type="Gene3D" id="3.30.160.60">
    <property type="entry name" value="Classic Zinc Finger"/>
    <property type="match status" value="3"/>
</dbReference>
<reference evidence="7" key="1">
    <citation type="submission" date="2021-04" db="EMBL/GenBank/DDBJ databases">
        <authorList>
            <consortium name="Molecular Ecology Group"/>
        </authorList>
    </citation>
    <scope>NUCLEOTIDE SEQUENCE</scope>
</reference>
<organism evidence="7 8">
    <name type="scientific">Candidula unifasciata</name>
    <dbReference type="NCBI Taxonomy" id="100452"/>
    <lineage>
        <taxon>Eukaryota</taxon>
        <taxon>Metazoa</taxon>
        <taxon>Spiralia</taxon>
        <taxon>Lophotrochozoa</taxon>
        <taxon>Mollusca</taxon>
        <taxon>Gastropoda</taxon>
        <taxon>Heterobranchia</taxon>
        <taxon>Euthyneura</taxon>
        <taxon>Panpulmonata</taxon>
        <taxon>Eupulmonata</taxon>
        <taxon>Stylommatophora</taxon>
        <taxon>Helicina</taxon>
        <taxon>Helicoidea</taxon>
        <taxon>Geomitridae</taxon>
        <taxon>Candidula</taxon>
    </lineage>
</organism>
<dbReference type="SMART" id="SM00355">
    <property type="entry name" value="ZnF_C2H2"/>
    <property type="match status" value="3"/>
</dbReference>
<dbReference type="PANTHER" id="PTHR23235">
    <property type="entry name" value="KRUEPPEL-LIKE TRANSCRIPTION FACTOR"/>
    <property type="match status" value="1"/>
</dbReference>
<dbReference type="EMBL" id="CAJHNH020002741">
    <property type="protein sequence ID" value="CAG5127596.1"/>
    <property type="molecule type" value="Genomic_DNA"/>
</dbReference>
<evidence type="ECO:0000256" key="4">
    <source>
        <dbReference type="PROSITE-ProRule" id="PRU00042"/>
    </source>
</evidence>
<sequence length="687" mass="75196">MSDRDVCCTVGNAMERDAVESLLSISRGLRRSPSVSIAESQPTLNVGLSLTLQDQTAGTGKTQSTLEQILKGKTITNYLHLSSTDKSNQRESVIVSRQPSILTSSSYPTVATPTTVLTDAYMPPTTTTTKIFRGHKRRFQELYGETNIDGISLSPGPSKSLAMASSSAAASAGPSEVLDLSIPLQTKDKADSQNTLSAFQDEQCEKMRPHSPTSLFSRFGHCSCDSCLDSHRPLTPYFAEDLPRCLTPLDPGPCQEFGAPGSVDNFDSHSQLSDDDDNNDEDDDEEDDIDDTENSQHNLRPVKFFMPPTSNLGQKTASSTTQDISKDIEQKIGSCTEREKEQKTVSSTTKDILRDIEQASVSCATAGVSAPTFTTASFSSPKCGLDDSFDYSTQVKLPILSRTETNQISLLFRRKNNSSTQFPKAPTLAINSQPTALLPSIVQNTVTNSIRQLPQQPVVTTQSTHVITTTNSGIISGKNSVIILPSDQVSIPLLQISSHGGACQPPIVQVFVVNSYNQPPPVNISSPPKGLDNFQPIAPAPVLVTAVEPRTEEISLDELRRRRTYKCHIPDCGKTYYKSSHLKAHVRTHTGEKPFICGWQGCIRSFARSDERSRHLRTHTGERKFVCSVCQRRFMRSDHLAKHLRRHNSSSYSKKSAVWNKHPITANPENVTSGSVNSNGMDCSVKT</sequence>
<dbReference type="SUPFAM" id="SSF57667">
    <property type="entry name" value="beta-beta-alpha zinc fingers"/>
    <property type="match status" value="2"/>
</dbReference>
<evidence type="ECO:0000313" key="7">
    <source>
        <dbReference type="EMBL" id="CAG5127596.1"/>
    </source>
</evidence>
<evidence type="ECO:0000256" key="5">
    <source>
        <dbReference type="SAM" id="MobiDB-lite"/>
    </source>
</evidence>
<evidence type="ECO:0000256" key="1">
    <source>
        <dbReference type="ARBA" id="ARBA00022723"/>
    </source>
</evidence>
<dbReference type="Pfam" id="PF00096">
    <property type="entry name" value="zf-C2H2"/>
    <property type="match status" value="2"/>
</dbReference>
<dbReference type="InterPro" id="IPR036236">
    <property type="entry name" value="Znf_C2H2_sf"/>
</dbReference>
<proteinExistence type="predicted"/>
<keyword evidence="2 4" id="KW-0863">Zinc-finger</keyword>
<dbReference type="PROSITE" id="PS00028">
    <property type="entry name" value="ZINC_FINGER_C2H2_1"/>
    <property type="match status" value="3"/>
</dbReference>
<evidence type="ECO:0000259" key="6">
    <source>
        <dbReference type="PROSITE" id="PS50157"/>
    </source>
</evidence>
<evidence type="ECO:0000256" key="2">
    <source>
        <dbReference type="ARBA" id="ARBA00022771"/>
    </source>
</evidence>
<feature type="compositionally biased region" description="Polar residues" evidence="5">
    <location>
        <begin position="667"/>
        <end position="687"/>
    </location>
</feature>
<feature type="compositionally biased region" description="Polar residues" evidence="5">
    <location>
        <begin position="308"/>
        <end position="323"/>
    </location>
</feature>
<evidence type="ECO:0000256" key="3">
    <source>
        <dbReference type="ARBA" id="ARBA00022833"/>
    </source>
</evidence>
<keyword evidence="3" id="KW-0862">Zinc</keyword>